<proteinExistence type="predicted"/>
<dbReference type="AlphaFoldDB" id="A0A851ZCD3"/>
<evidence type="ECO:0000259" key="5">
    <source>
        <dbReference type="Pfam" id="PF07701"/>
    </source>
</evidence>
<feature type="non-terminal residue" evidence="6">
    <location>
        <position position="1"/>
    </location>
</feature>
<protein>
    <recommendedName>
        <fullName evidence="1">guanylate cyclase</fullName>
        <ecNumber evidence="1">4.6.1.2</ecNumber>
    </recommendedName>
</protein>
<dbReference type="InterPro" id="IPR011645">
    <property type="entry name" value="HNOB_dom_associated"/>
</dbReference>
<reference evidence="6" key="1">
    <citation type="submission" date="2019-09" db="EMBL/GenBank/DDBJ databases">
        <title>Bird 10,000 Genomes (B10K) Project - Family phase.</title>
        <authorList>
            <person name="Zhang G."/>
        </authorList>
    </citation>
    <scope>NUCLEOTIDE SEQUENCE</scope>
    <source>
        <strain evidence="6">B10K-DU-024-03</strain>
        <tissue evidence="6">Muscle</tissue>
    </source>
</reference>
<evidence type="ECO:0000256" key="2">
    <source>
        <dbReference type="ARBA" id="ARBA00022741"/>
    </source>
</evidence>
<accession>A0A851ZCD3</accession>
<dbReference type="Pfam" id="PF07701">
    <property type="entry name" value="HNOBA"/>
    <property type="match status" value="1"/>
</dbReference>
<keyword evidence="3" id="KW-0141">cGMP biosynthesis</keyword>
<dbReference type="EMBL" id="WBNJ01000513">
    <property type="protein sequence ID" value="NXD86162.1"/>
    <property type="molecule type" value="Genomic_DNA"/>
</dbReference>
<dbReference type="GO" id="GO:0008074">
    <property type="term" value="C:guanylate cyclase complex, soluble"/>
    <property type="evidence" value="ECO:0007669"/>
    <property type="project" value="TreeGrafter"/>
</dbReference>
<gene>
    <name evidence="6" type="primary">Gucy1b2</name>
    <name evidence="6" type="ORF">HALSEN_R04123</name>
</gene>
<dbReference type="InterPro" id="IPR011644">
    <property type="entry name" value="Heme_NO-bd"/>
</dbReference>
<keyword evidence="7" id="KW-1185">Reference proteome</keyword>
<evidence type="ECO:0000256" key="1">
    <source>
        <dbReference type="ARBA" id="ARBA00012202"/>
    </source>
</evidence>
<dbReference type="GO" id="GO:0000166">
    <property type="term" value="F:nucleotide binding"/>
    <property type="evidence" value="ECO:0007669"/>
    <property type="project" value="UniProtKB-KW"/>
</dbReference>
<evidence type="ECO:0000313" key="7">
    <source>
        <dbReference type="Proteomes" id="UP000648918"/>
    </source>
</evidence>
<dbReference type="GO" id="GO:0070482">
    <property type="term" value="P:response to oxygen levels"/>
    <property type="evidence" value="ECO:0007669"/>
    <property type="project" value="TreeGrafter"/>
</dbReference>
<feature type="domain" description="Haem NO binding associated" evidence="5">
    <location>
        <begin position="282"/>
        <end position="362"/>
    </location>
</feature>
<evidence type="ECO:0000313" key="6">
    <source>
        <dbReference type="EMBL" id="NXD86162.1"/>
    </source>
</evidence>
<sequence length="373" mass="43216">YGFINTCLKSLVVEKYGEETWEKLRLQAGVQDSFLTFEVYKDEITMQLVDKACKILGVPADMVLREFGEYFFEFCKRSGYDHMLRTLGGNLYEFIENLDALHSYLSLSYQAKSEALFLFVFPQEMNAPSFRVEKNEDGSMHLHYYSDRRGLCHIVPGIIGAAALDFFNIEISMEIVNQTEEEERTGKKEHIVFLVTQNPVFSYKRRNEFSCSSQYLDDSEKQIGNQLNKEDLEKARNTIRDRGSSVCPVKNSHWKTIRGIITLGKGKLLRGFDPVYPKSLWIDTKTFCNGLPFHMVFDKELRVKQAGVSIQKIVPGLQTMGICLDQYFSIVHPEVPFTISSIQKFINSQFVFQTRREMMPESWKQRPMLELRG</sequence>
<dbReference type="Gene3D" id="3.90.1520.10">
    <property type="entry name" value="H-NOX domain"/>
    <property type="match status" value="1"/>
</dbReference>
<dbReference type="GO" id="GO:0020037">
    <property type="term" value="F:heme binding"/>
    <property type="evidence" value="ECO:0007669"/>
    <property type="project" value="InterPro"/>
</dbReference>
<dbReference type="OrthoDB" id="6127067at2759"/>
<dbReference type="InterPro" id="IPR042463">
    <property type="entry name" value="HNOB_dom_associated_sf"/>
</dbReference>
<feature type="non-terminal residue" evidence="6">
    <location>
        <position position="373"/>
    </location>
</feature>
<organism evidence="6 7">
    <name type="scientific">Halcyon senegalensis</name>
    <dbReference type="NCBI Taxonomy" id="342381"/>
    <lineage>
        <taxon>Eukaryota</taxon>
        <taxon>Metazoa</taxon>
        <taxon>Chordata</taxon>
        <taxon>Craniata</taxon>
        <taxon>Vertebrata</taxon>
        <taxon>Euteleostomi</taxon>
        <taxon>Archelosauria</taxon>
        <taxon>Archosauria</taxon>
        <taxon>Dinosauria</taxon>
        <taxon>Saurischia</taxon>
        <taxon>Theropoda</taxon>
        <taxon>Coelurosauria</taxon>
        <taxon>Aves</taxon>
        <taxon>Neognathae</taxon>
        <taxon>Neoaves</taxon>
        <taxon>Telluraves</taxon>
        <taxon>Coraciimorphae</taxon>
        <taxon>Coraciiformes</taxon>
        <taxon>Alcedinidae</taxon>
        <taxon>Halcyon</taxon>
    </lineage>
</organism>
<dbReference type="FunFam" id="3.90.1520.10:FF:000006">
    <property type="entry name" value="guanylate cyclase soluble subunit beta-2-like"/>
    <property type="match status" value="1"/>
</dbReference>
<dbReference type="InterPro" id="IPR038158">
    <property type="entry name" value="H-NOX_domain_sf"/>
</dbReference>
<evidence type="ECO:0000259" key="4">
    <source>
        <dbReference type="Pfam" id="PF07700"/>
    </source>
</evidence>
<dbReference type="GO" id="GO:0019934">
    <property type="term" value="P:cGMP-mediated signaling"/>
    <property type="evidence" value="ECO:0007669"/>
    <property type="project" value="TreeGrafter"/>
</dbReference>
<dbReference type="GO" id="GO:0004383">
    <property type="term" value="F:guanylate cyclase activity"/>
    <property type="evidence" value="ECO:0007669"/>
    <property type="project" value="UniProtKB-EC"/>
</dbReference>
<comment type="caution">
    <text evidence="6">The sequence shown here is derived from an EMBL/GenBank/DDBJ whole genome shotgun (WGS) entry which is preliminary data.</text>
</comment>
<dbReference type="InterPro" id="IPR024096">
    <property type="entry name" value="NO_sig/Golgi_transp_ligand-bd"/>
</dbReference>
<dbReference type="PANTHER" id="PTHR45655:SF15">
    <property type="entry name" value="GUANYLATE CYCLASE"/>
    <property type="match status" value="1"/>
</dbReference>
<dbReference type="Proteomes" id="UP000648918">
    <property type="component" value="Unassembled WGS sequence"/>
</dbReference>
<dbReference type="FunFam" id="3.30.450.260:FF:000002">
    <property type="entry name" value="guanylate cyclase soluble subunit alpha-2"/>
    <property type="match status" value="1"/>
</dbReference>
<feature type="domain" description="Heme NO-binding" evidence="4">
    <location>
        <begin position="1"/>
        <end position="174"/>
    </location>
</feature>
<keyword evidence="2" id="KW-0547">Nucleotide-binding</keyword>
<name>A0A851ZCD3_9AVES</name>
<evidence type="ECO:0000256" key="3">
    <source>
        <dbReference type="ARBA" id="ARBA00023293"/>
    </source>
</evidence>
<dbReference type="Gene3D" id="3.30.450.260">
    <property type="entry name" value="Haem NO binding associated domain"/>
    <property type="match status" value="1"/>
</dbReference>
<dbReference type="SUPFAM" id="SSF111126">
    <property type="entry name" value="Ligand-binding domain in the NO signalling and Golgi transport"/>
    <property type="match status" value="1"/>
</dbReference>
<dbReference type="Pfam" id="PF07700">
    <property type="entry name" value="HNOB"/>
    <property type="match status" value="1"/>
</dbReference>
<dbReference type="EC" id="4.6.1.2" evidence="1"/>
<dbReference type="PANTHER" id="PTHR45655">
    <property type="entry name" value="GUANYLATE CYCLASE SOLUBLE SUBUNIT BETA-2"/>
    <property type="match status" value="1"/>
</dbReference>